<keyword evidence="5 7" id="KW-0560">Oxidoreductase</keyword>
<reference evidence="10" key="1">
    <citation type="submission" date="2010-08" db="EMBL/GenBank/DDBJ databases">
        <title>Genome sequence of Parvularcula bermudensis HTCC2503.</title>
        <authorList>
            <person name="Kang D.-M."/>
            <person name="Oh H.-M."/>
            <person name="Cho J.-C."/>
        </authorList>
    </citation>
    <scope>NUCLEOTIDE SEQUENCE [LARGE SCALE GENOMIC DNA]</scope>
    <source>
        <strain evidence="10">ATCC BAA-594 / HTCC2503 / KCTC 12087</strain>
    </source>
</reference>
<feature type="binding site" evidence="7">
    <location>
        <position position="96"/>
    </location>
    <ligand>
        <name>Fe cation</name>
        <dbReference type="ChEBI" id="CHEBI:24875"/>
    </ligand>
</feature>
<comment type="cofactor">
    <cofactor evidence="7">
        <name>Fe(2+)</name>
        <dbReference type="ChEBI" id="CHEBI:29033"/>
    </cofactor>
    <text evidence="7">Binds 1 Fe(2+) ion per subunit.</text>
</comment>
<keyword evidence="10" id="KW-1185">Reference proteome</keyword>
<feature type="binding site" evidence="7">
    <location>
        <position position="98"/>
    </location>
    <ligand>
        <name>Fe cation</name>
        <dbReference type="ChEBI" id="CHEBI:24875"/>
    </ligand>
</feature>
<keyword evidence="3 7" id="KW-0847">Vitamin C</keyword>
<dbReference type="HAMAP" id="MF_00657">
    <property type="entry name" value="Hydroxyl_YbiX"/>
    <property type="match status" value="1"/>
</dbReference>
<keyword evidence="2 7" id="KW-0479">Metal-binding</keyword>
<dbReference type="PROSITE" id="PS51471">
    <property type="entry name" value="FE2OG_OXY"/>
    <property type="match status" value="1"/>
</dbReference>
<evidence type="ECO:0000256" key="6">
    <source>
        <dbReference type="ARBA" id="ARBA00023004"/>
    </source>
</evidence>
<dbReference type="eggNOG" id="COG3128">
    <property type="taxonomic scope" value="Bacteria"/>
</dbReference>
<dbReference type="SMART" id="SM00702">
    <property type="entry name" value="P4Hc"/>
    <property type="match status" value="1"/>
</dbReference>
<protein>
    <submittedName>
        <fullName evidence="9">Putative hydroxylase</fullName>
    </submittedName>
</protein>
<dbReference type="AlphaFoldDB" id="E0THF1"/>
<dbReference type="KEGG" id="pbr:PB2503_13529"/>
<evidence type="ECO:0000313" key="10">
    <source>
        <dbReference type="Proteomes" id="UP000001302"/>
    </source>
</evidence>
<comment type="cofactor">
    <cofactor evidence="1 7">
        <name>L-ascorbate</name>
        <dbReference type="ChEBI" id="CHEBI:38290"/>
    </cofactor>
</comment>
<gene>
    <name evidence="9" type="ordered locus">PB2503_13529</name>
</gene>
<dbReference type="RefSeq" id="WP_013301717.1">
    <property type="nucleotide sequence ID" value="NC_014414.1"/>
</dbReference>
<dbReference type="GO" id="GO:0005506">
    <property type="term" value="F:iron ion binding"/>
    <property type="evidence" value="ECO:0007669"/>
    <property type="project" value="UniProtKB-UniRule"/>
</dbReference>
<keyword evidence="4 7" id="KW-0223">Dioxygenase</keyword>
<evidence type="ECO:0000256" key="1">
    <source>
        <dbReference type="ARBA" id="ARBA00001961"/>
    </source>
</evidence>
<feature type="domain" description="Fe2OG dioxygenase" evidence="8">
    <location>
        <begin position="78"/>
        <end position="176"/>
    </location>
</feature>
<proteinExistence type="inferred from homology"/>
<dbReference type="HOGENOM" id="CLU_106663_0_0_5"/>
<evidence type="ECO:0000256" key="4">
    <source>
        <dbReference type="ARBA" id="ARBA00022964"/>
    </source>
</evidence>
<feature type="binding site" evidence="7">
    <location>
        <position position="157"/>
    </location>
    <ligand>
        <name>Fe cation</name>
        <dbReference type="ChEBI" id="CHEBI:24875"/>
    </ligand>
</feature>
<keyword evidence="6 7" id="KW-0408">Iron</keyword>
<evidence type="ECO:0000256" key="2">
    <source>
        <dbReference type="ARBA" id="ARBA00022723"/>
    </source>
</evidence>
<accession>E0THF1</accession>
<dbReference type="Gene3D" id="2.60.120.620">
    <property type="entry name" value="q2cbj1_9rhob like domain"/>
    <property type="match status" value="1"/>
</dbReference>
<dbReference type="GO" id="GO:0006974">
    <property type="term" value="P:DNA damage response"/>
    <property type="evidence" value="ECO:0007669"/>
    <property type="project" value="TreeGrafter"/>
</dbReference>
<reference evidence="9 10" key="2">
    <citation type="journal article" date="2011" name="J. Bacteriol.">
        <title>Complete genome sequence of strain HTCC2503T of Parvularcula bermudensis, the type species of the order "Parvularculales" in the class Alphaproteobacteria.</title>
        <authorList>
            <person name="Oh H.M."/>
            <person name="Kang I."/>
            <person name="Vergin K.L."/>
            <person name="Kang D."/>
            <person name="Rhee K.H."/>
            <person name="Giovannoni S.J."/>
            <person name="Cho J.C."/>
        </authorList>
    </citation>
    <scope>NUCLEOTIDE SEQUENCE [LARGE SCALE GENOMIC DNA]</scope>
    <source>
        <strain evidence="10">ATCC BAA-594 / HTCC2503 / KCTC 12087</strain>
    </source>
</reference>
<evidence type="ECO:0000313" key="9">
    <source>
        <dbReference type="EMBL" id="ADM10743.1"/>
    </source>
</evidence>
<dbReference type="InterPro" id="IPR023550">
    <property type="entry name" value="PKHD_hydroxylase"/>
</dbReference>
<dbReference type="OrthoDB" id="9812472at2"/>
<name>E0THF1_PARBH</name>
<dbReference type="PANTHER" id="PTHR41536:SF1">
    <property type="entry name" value="PKHD-TYPE HYDROXYLASE YBIX"/>
    <property type="match status" value="1"/>
</dbReference>
<evidence type="ECO:0000256" key="5">
    <source>
        <dbReference type="ARBA" id="ARBA00023002"/>
    </source>
</evidence>
<dbReference type="PANTHER" id="PTHR41536">
    <property type="entry name" value="PKHD-TYPE HYDROXYLASE YBIX"/>
    <property type="match status" value="1"/>
</dbReference>
<dbReference type="Proteomes" id="UP000001302">
    <property type="component" value="Chromosome"/>
</dbReference>
<dbReference type="EMBL" id="CP002156">
    <property type="protein sequence ID" value="ADM10743.1"/>
    <property type="molecule type" value="Genomic_DNA"/>
</dbReference>
<dbReference type="GO" id="GO:0016706">
    <property type="term" value="F:2-oxoglutarate-dependent dioxygenase activity"/>
    <property type="evidence" value="ECO:0007669"/>
    <property type="project" value="UniProtKB-UniRule"/>
</dbReference>
<dbReference type="GO" id="GO:0031418">
    <property type="term" value="F:L-ascorbic acid binding"/>
    <property type="evidence" value="ECO:0007669"/>
    <property type="project" value="UniProtKB-KW"/>
</dbReference>
<dbReference type="GO" id="GO:0006879">
    <property type="term" value="P:intracellular iron ion homeostasis"/>
    <property type="evidence" value="ECO:0007669"/>
    <property type="project" value="TreeGrafter"/>
</dbReference>
<dbReference type="InterPro" id="IPR005123">
    <property type="entry name" value="Oxoglu/Fe-dep_dioxygenase_dom"/>
</dbReference>
<evidence type="ECO:0000256" key="7">
    <source>
        <dbReference type="HAMAP-Rule" id="MF_00657"/>
    </source>
</evidence>
<dbReference type="InterPro" id="IPR044862">
    <property type="entry name" value="Pro_4_hyd_alph_FE2OG_OXY"/>
</dbReference>
<dbReference type="InterPro" id="IPR006620">
    <property type="entry name" value="Pro_4_hyd_alph"/>
</dbReference>
<evidence type="ECO:0000256" key="3">
    <source>
        <dbReference type="ARBA" id="ARBA00022896"/>
    </source>
</evidence>
<organism evidence="9 10">
    <name type="scientific">Parvularcula bermudensis (strain ATCC BAA-594 / HTCC2503 / KCTC 12087)</name>
    <dbReference type="NCBI Taxonomy" id="314260"/>
    <lineage>
        <taxon>Bacteria</taxon>
        <taxon>Pseudomonadati</taxon>
        <taxon>Pseudomonadota</taxon>
        <taxon>Alphaproteobacteria</taxon>
        <taxon>Parvularculales</taxon>
        <taxon>Parvularculaceae</taxon>
        <taxon>Parvularcula</taxon>
    </lineage>
</organism>
<dbReference type="STRING" id="314260.PB2503_13529"/>
<evidence type="ECO:0000259" key="8">
    <source>
        <dbReference type="PROSITE" id="PS51471"/>
    </source>
</evidence>
<sequence>MILTIANILDDETLASVTKTLASLTWQDGRVTAGRTAAQVKNNQQAILSPPKGEALRNELKEAILKNPVFAAAARPKRLSSLLISKATEGGHYGPHIDNALMGSGGTTLRTDLSFTLALTPPDSYEGGELTIHLPGTVERVKPLAGDLVLYPSTAIHEVSPVVQGARIVCVGWVQSLIDDPQIREILFDLENLRASLRTHLPRSSAELLTLDKAIANLLRVHARP</sequence>
<dbReference type="Pfam" id="PF13640">
    <property type="entry name" value="2OG-FeII_Oxy_3"/>
    <property type="match status" value="1"/>
</dbReference>
<feature type="binding site" evidence="7">
    <location>
        <position position="167"/>
    </location>
    <ligand>
        <name>2-oxoglutarate</name>
        <dbReference type="ChEBI" id="CHEBI:16810"/>
    </ligand>
</feature>
<dbReference type="NCBIfam" id="NF003975">
    <property type="entry name" value="PRK05467.1-4"/>
    <property type="match status" value="1"/>
</dbReference>
<dbReference type="NCBIfam" id="NF003974">
    <property type="entry name" value="PRK05467.1-3"/>
    <property type="match status" value="1"/>
</dbReference>